<name>A0A9P6FLH4_9FUNG</name>
<comment type="caution">
    <text evidence="1">The sequence shown here is derived from an EMBL/GenBank/DDBJ whole genome shotgun (WGS) entry which is preliminary data.</text>
</comment>
<evidence type="ECO:0000313" key="1">
    <source>
        <dbReference type="EMBL" id="KAF9577439.1"/>
    </source>
</evidence>
<dbReference type="AlphaFoldDB" id="A0A9P6FLH4"/>
<keyword evidence="2" id="KW-1185">Reference proteome</keyword>
<accession>A0A9P6FLH4</accession>
<proteinExistence type="predicted"/>
<dbReference type="Proteomes" id="UP000780801">
    <property type="component" value="Unassembled WGS sequence"/>
</dbReference>
<dbReference type="EMBL" id="JAABOA010004835">
    <property type="protein sequence ID" value="KAF9577439.1"/>
    <property type="molecule type" value="Genomic_DNA"/>
</dbReference>
<protein>
    <submittedName>
        <fullName evidence="1">Uncharacterized protein</fullName>
    </submittedName>
</protein>
<gene>
    <name evidence="1" type="ORF">BGW38_007349</name>
</gene>
<dbReference type="OrthoDB" id="2437644at2759"/>
<feature type="non-terminal residue" evidence="1">
    <location>
        <position position="1"/>
    </location>
</feature>
<sequence>ISILPQNKKQNSNQYSIPVQTQTSKMMSMIRSSITKATTARRLISNSTKSNNVAYTLGHEASHTAPASSSSSSVLKAVAYTVLGSTAVVAGVSHLLKDEVIYWTPNVRK</sequence>
<evidence type="ECO:0000313" key="2">
    <source>
        <dbReference type="Proteomes" id="UP000780801"/>
    </source>
</evidence>
<reference evidence="1" key="1">
    <citation type="journal article" date="2020" name="Fungal Divers.">
        <title>Resolving the Mortierellaceae phylogeny through synthesis of multi-gene phylogenetics and phylogenomics.</title>
        <authorList>
            <person name="Vandepol N."/>
            <person name="Liber J."/>
            <person name="Desiro A."/>
            <person name="Na H."/>
            <person name="Kennedy M."/>
            <person name="Barry K."/>
            <person name="Grigoriev I.V."/>
            <person name="Miller A.N."/>
            <person name="O'Donnell K."/>
            <person name="Stajich J.E."/>
            <person name="Bonito G."/>
        </authorList>
    </citation>
    <scope>NUCLEOTIDE SEQUENCE</scope>
    <source>
        <strain evidence="1">KOD1015</strain>
    </source>
</reference>
<organism evidence="1 2">
    <name type="scientific">Lunasporangiospora selenospora</name>
    <dbReference type="NCBI Taxonomy" id="979761"/>
    <lineage>
        <taxon>Eukaryota</taxon>
        <taxon>Fungi</taxon>
        <taxon>Fungi incertae sedis</taxon>
        <taxon>Mucoromycota</taxon>
        <taxon>Mortierellomycotina</taxon>
        <taxon>Mortierellomycetes</taxon>
        <taxon>Mortierellales</taxon>
        <taxon>Mortierellaceae</taxon>
        <taxon>Lunasporangiospora</taxon>
    </lineage>
</organism>